<evidence type="ECO:0000256" key="7">
    <source>
        <dbReference type="RuleBase" id="RU363032"/>
    </source>
</evidence>
<dbReference type="SUPFAM" id="SSF161098">
    <property type="entry name" value="MetI-like"/>
    <property type="match status" value="1"/>
</dbReference>
<evidence type="ECO:0000256" key="2">
    <source>
        <dbReference type="ARBA" id="ARBA00022448"/>
    </source>
</evidence>
<dbReference type="PANTHER" id="PTHR43227:SF11">
    <property type="entry name" value="BLL4140 PROTEIN"/>
    <property type="match status" value="1"/>
</dbReference>
<dbReference type="AlphaFoldDB" id="A0A329LQC6"/>
<feature type="transmembrane region" description="Helical" evidence="7">
    <location>
        <begin position="210"/>
        <end position="230"/>
    </location>
</feature>
<dbReference type="CDD" id="cd06261">
    <property type="entry name" value="TM_PBP2"/>
    <property type="match status" value="1"/>
</dbReference>
<keyword evidence="2 7" id="KW-0813">Transport</keyword>
<dbReference type="RefSeq" id="WP_113036320.1">
    <property type="nucleotide sequence ID" value="NZ_QMFB01000045.1"/>
</dbReference>
<comment type="subcellular location">
    <subcellularLocation>
        <location evidence="1 7">Cell membrane</location>
        <topology evidence="1 7">Multi-pass membrane protein</topology>
    </subcellularLocation>
</comment>
<proteinExistence type="inferred from homology"/>
<feature type="transmembrane region" description="Helical" evidence="7">
    <location>
        <begin position="12"/>
        <end position="32"/>
    </location>
</feature>
<comment type="similarity">
    <text evidence="7">Belongs to the binding-protein-dependent transport system permease family.</text>
</comment>
<evidence type="ECO:0000313" key="10">
    <source>
        <dbReference type="Proteomes" id="UP000250369"/>
    </source>
</evidence>
<dbReference type="Proteomes" id="UP000250369">
    <property type="component" value="Unassembled WGS sequence"/>
</dbReference>
<gene>
    <name evidence="9" type="ORF">DQG23_38300</name>
</gene>
<keyword evidence="10" id="KW-1185">Reference proteome</keyword>
<dbReference type="OrthoDB" id="9785836at2"/>
<evidence type="ECO:0000256" key="3">
    <source>
        <dbReference type="ARBA" id="ARBA00022475"/>
    </source>
</evidence>
<evidence type="ECO:0000313" key="9">
    <source>
        <dbReference type="EMBL" id="RAV10104.1"/>
    </source>
</evidence>
<evidence type="ECO:0000256" key="4">
    <source>
        <dbReference type="ARBA" id="ARBA00022692"/>
    </source>
</evidence>
<feature type="transmembrane region" description="Helical" evidence="7">
    <location>
        <begin position="115"/>
        <end position="134"/>
    </location>
</feature>
<accession>A0A329LQC6</accession>
<reference evidence="9 10" key="1">
    <citation type="journal article" date="2009" name="Int. J. Syst. Evol. Microbiol.">
        <title>Paenibacillus contaminans sp. nov., isolated from a contaminated laboratory plate.</title>
        <authorList>
            <person name="Chou J.H."/>
            <person name="Lee J.H."/>
            <person name="Lin M.C."/>
            <person name="Chang P.S."/>
            <person name="Arun A.B."/>
            <person name="Young C.C."/>
            <person name="Chen W.M."/>
        </authorList>
    </citation>
    <scope>NUCLEOTIDE SEQUENCE [LARGE SCALE GENOMIC DNA]</scope>
    <source>
        <strain evidence="9 10">CKOBP-6</strain>
    </source>
</reference>
<evidence type="ECO:0000256" key="1">
    <source>
        <dbReference type="ARBA" id="ARBA00004651"/>
    </source>
</evidence>
<dbReference type="InterPro" id="IPR050809">
    <property type="entry name" value="UgpAE/MalFG_permease"/>
</dbReference>
<protein>
    <submittedName>
        <fullName evidence="9">Sugar ABC transporter permease</fullName>
    </submittedName>
</protein>
<dbReference type="GO" id="GO:0055085">
    <property type="term" value="P:transmembrane transport"/>
    <property type="evidence" value="ECO:0007669"/>
    <property type="project" value="InterPro"/>
</dbReference>
<dbReference type="PROSITE" id="PS50928">
    <property type="entry name" value="ABC_TM1"/>
    <property type="match status" value="1"/>
</dbReference>
<evidence type="ECO:0000259" key="8">
    <source>
        <dbReference type="PROSITE" id="PS50928"/>
    </source>
</evidence>
<dbReference type="Gene3D" id="1.10.3720.10">
    <property type="entry name" value="MetI-like"/>
    <property type="match status" value="1"/>
</dbReference>
<sequence length="303" mass="34682">MRTGTVTRIKKTIPLYVLLAPAVVALFLFNYIPMYGVIIAFQDYSVFKGVMGSDWVGWKHFFYFLHDRTFWVVMKNTLIINLYDLLFGFTAPIVFALLVSELYQQKFKKLVQTISYLPHFLSWVVVSGIVIQILSPTEGLFNKLLVWLFQIEPIHFMVKESAFRSILVLADIWKGVGWSAILYFAVIVGIDKTLYEAAWMDGSNRVRQLFHITLPHMMPMIVLLLLLRLANMFGIGFERVFLLQNPMVYEVSDVISTYIYRIGLEKAQYSMTTAVGLTQSVLGFLLLVASNRAAKKTVGLGLY</sequence>
<keyword evidence="3" id="KW-1003">Cell membrane</keyword>
<feature type="transmembrane region" description="Helical" evidence="7">
    <location>
        <begin position="78"/>
        <end position="103"/>
    </location>
</feature>
<keyword evidence="5 7" id="KW-1133">Transmembrane helix</keyword>
<dbReference type="Pfam" id="PF00528">
    <property type="entry name" value="BPD_transp_1"/>
    <property type="match status" value="1"/>
</dbReference>
<evidence type="ECO:0000256" key="5">
    <source>
        <dbReference type="ARBA" id="ARBA00022989"/>
    </source>
</evidence>
<feature type="transmembrane region" description="Helical" evidence="7">
    <location>
        <begin position="165"/>
        <end position="190"/>
    </location>
</feature>
<keyword evidence="4 7" id="KW-0812">Transmembrane</keyword>
<dbReference type="PANTHER" id="PTHR43227">
    <property type="entry name" value="BLL4140 PROTEIN"/>
    <property type="match status" value="1"/>
</dbReference>
<dbReference type="InterPro" id="IPR035906">
    <property type="entry name" value="MetI-like_sf"/>
</dbReference>
<evidence type="ECO:0000256" key="6">
    <source>
        <dbReference type="ARBA" id="ARBA00023136"/>
    </source>
</evidence>
<organism evidence="9 10">
    <name type="scientific">Paenibacillus contaminans</name>
    <dbReference type="NCBI Taxonomy" id="450362"/>
    <lineage>
        <taxon>Bacteria</taxon>
        <taxon>Bacillati</taxon>
        <taxon>Bacillota</taxon>
        <taxon>Bacilli</taxon>
        <taxon>Bacillales</taxon>
        <taxon>Paenibacillaceae</taxon>
        <taxon>Paenibacillus</taxon>
    </lineage>
</organism>
<dbReference type="InterPro" id="IPR000515">
    <property type="entry name" value="MetI-like"/>
</dbReference>
<name>A0A329LQC6_9BACL</name>
<dbReference type="EMBL" id="QMFB01000045">
    <property type="protein sequence ID" value="RAV10104.1"/>
    <property type="molecule type" value="Genomic_DNA"/>
</dbReference>
<feature type="domain" description="ABC transmembrane type-1" evidence="8">
    <location>
        <begin position="74"/>
        <end position="290"/>
    </location>
</feature>
<dbReference type="GO" id="GO:0005886">
    <property type="term" value="C:plasma membrane"/>
    <property type="evidence" value="ECO:0007669"/>
    <property type="project" value="UniProtKB-SubCell"/>
</dbReference>
<keyword evidence="6 7" id="KW-0472">Membrane</keyword>
<comment type="caution">
    <text evidence="9">The sequence shown here is derived from an EMBL/GenBank/DDBJ whole genome shotgun (WGS) entry which is preliminary data.</text>
</comment>